<name>A0A3B3SJZ0_9TELE</name>
<feature type="region of interest" description="Disordered" evidence="1">
    <location>
        <begin position="262"/>
        <end position="290"/>
    </location>
</feature>
<feature type="compositionally biased region" description="Basic and acidic residues" evidence="1">
    <location>
        <begin position="264"/>
        <end position="278"/>
    </location>
</feature>
<accession>A0A3B3SJZ0</accession>
<keyword evidence="4" id="KW-1185">Reference proteome</keyword>
<evidence type="ECO:0000256" key="2">
    <source>
        <dbReference type="SAM" id="Phobius"/>
    </source>
</evidence>
<protein>
    <submittedName>
        <fullName evidence="3">Si:ch73-25f10.6</fullName>
    </submittedName>
</protein>
<feature type="region of interest" description="Disordered" evidence="1">
    <location>
        <begin position="125"/>
        <end position="147"/>
    </location>
</feature>
<dbReference type="Proteomes" id="UP000261540">
    <property type="component" value="Unplaced"/>
</dbReference>
<keyword evidence="2" id="KW-0472">Membrane</keyword>
<dbReference type="PANTHER" id="PTHR14307">
    <property type="entry name" value="C6ORF47 FAMILY MEMBER"/>
    <property type="match status" value="1"/>
</dbReference>
<reference evidence="3" key="1">
    <citation type="submission" date="2025-08" db="UniProtKB">
        <authorList>
            <consortium name="Ensembl"/>
        </authorList>
    </citation>
    <scope>IDENTIFICATION</scope>
</reference>
<dbReference type="Ensembl" id="ENSPKIT00000011462.1">
    <property type="protein sequence ID" value="ENSPKIP00000030640.1"/>
    <property type="gene ID" value="ENSPKIG00000011425.1"/>
</dbReference>
<feature type="transmembrane region" description="Helical" evidence="2">
    <location>
        <begin position="212"/>
        <end position="233"/>
    </location>
</feature>
<proteinExistence type="predicted"/>
<dbReference type="GeneTree" id="ENSGT00970000193610"/>
<keyword evidence="2" id="KW-1133">Transmembrane helix</keyword>
<reference evidence="3" key="2">
    <citation type="submission" date="2025-09" db="UniProtKB">
        <authorList>
            <consortium name="Ensembl"/>
        </authorList>
    </citation>
    <scope>IDENTIFICATION</scope>
</reference>
<evidence type="ECO:0000256" key="1">
    <source>
        <dbReference type="SAM" id="MobiDB-lite"/>
    </source>
</evidence>
<dbReference type="AlphaFoldDB" id="A0A3B3SJZ0"/>
<organism evidence="3 4">
    <name type="scientific">Paramormyrops kingsleyae</name>
    <dbReference type="NCBI Taxonomy" id="1676925"/>
    <lineage>
        <taxon>Eukaryota</taxon>
        <taxon>Metazoa</taxon>
        <taxon>Chordata</taxon>
        <taxon>Craniata</taxon>
        <taxon>Vertebrata</taxon>
        <taxon>Euteleostomi</taxon>
        <taxon>Actinopterygii</taxon>
        <taxon>Neopterygii</taxon>
        <taxon>Teleostei</taxon>
        <taxon>Osteoglossocephala</taxon>
        <taxon>Osteoglossomorpha</taxon>
        <taxon>Osteoglossiformes</taxon>
        <taxon>Mormyridae</taxon>
        <taxon>Paramormyrops</taxon>
    </lineage>
</organism>
<keyword evidence="2" id="KW-0812">Transmembrane</keyword>
<feature type="transmembrane region" description="Helical" evidence="2">
    <location>
        <begin position="239"/>
        <end position="256"/>
    </location>
</feature>
<dbReference type="PANTHER" id="PTHR14307:SF0">
    <property type="entry name" value="SI:CH73-25F10.6"/>
    <property type="match status" value="1"/>
</dbReference>
<sequence>MSAVVGRVWGWVSPALSYRPWGSKPVKEEEQTRGRWGGMRTWLWPDKKQESDQKEFAKHCWEEREKVQPMEIEELRAGRLELEPKSQSAPRWWSWILPSTFLFWPRLTETREREVLKYEEWNEGAWDPDQDAGESDYGTPPPSPTPLSQPLSPFRYFAHSWKVEVLPEHYEICFNFLRHLFDLFVVGFLWTVSPPVRVVLDVLGVQGALKLWIHGMAMFFVSTVGMAGLLWLIQEYLPQFALVYGILQVLVISVSVHQSTVSGDGKEAESNEERKVDGEGEPVQGTTHDGALTHHRAHSHTIHSHIHTYGQFANSN</sequence>
<dbReference type="Pfam" id="PF15576">
    <property type="entry name" value="DUF4661"/>
    <property type="match status" value="1"/>
</dbReference>
<dbReference type="InterPro" id="IPR029073">
    <property type="entry name" value="DUF4661"/>
</dbReference>
<evidence type="ECO:0000313" key="3">
    <source>
        <dbReference type="Ensembl" id="ENSPKIP00000030640.1"/>
    </source>
</evidence>
<evidence type="ECO:0000313" key="4">
    <source>
        <dbReference type="Proteomes" id="UP000261540"/>
    </source>
</evidence>